<dbReference type="Pfam" id="PF04815">
    <property type="entry name" value="Sec23_helical"/>
    <property type="match status" value="1"/>
</dbReference>
<dbReference type="SUPFAM" id="SSF82919">
    <property type="entry name" value="Zn-finger domain of Sec23/24"/>
    <property type="match status" value="1"/>
</dbReference>
<comment type="similarity">
    <text evidence="1">Belongs to the SEC23/SEC24 family. SEC24 subfamily.</text>
</comment>
<protein>
    <submittedName>
        <fullName evidence="10">Sec23/sec24 transport protein-related</fullName>
    </submittedName>
</protein>
<feature type="domain" description="Sec23/Sec24 helical" evidence="8">
    <location>
        <begin position="837"/>
        <end position="927"/>
    </location>
</feature>
<evidence type="ECO:0000256" key="4">
    <source>
        <dbReference type="SAM" id="MobiDB-lite"/>
    </source>
</evidence>
<dbReference type="Gene3D" id="3.40.50.410">
    <property type="entry name" value="von Willebrand factor, type A domain"/>
    <property type="match status" value="1"/>
</dbReference>
<evidence type="ECO:0000256" key="2">
    <source>
        <dbReference type="ARBA" id="ARBA00022448"/>
    </source>
</evidence>
<feature type="domain" description="Gelsolin-like" evidence="5">
    <location>
        <begin position="1006"/>
        <end position="1048"/>
    </location>
</feature>
<dbReference type="InterPro" id="IPR012990">
    <property type="entry name" value="Beta-sandwich_Sec23_24"/>
</dbReference>
<sequence length="1149" mass="119448">MADPNWRGSPPPSGTQRPGGAAMNGTGGPFQDGRTSLPASKSVPAFSPPGQPIQAALGTPIPLSSSSARLGGPPSTAGLGPPSSGSSPFSASSSTGMPPPARRVSSPPLAGPPSYGSGSSGYGGAPNANAAIAASGMRLGGPPTSSNGPPAISRKFSPPPPPLSSQSVFAKPSMTAPPTGPPRSWSGHGNGNGNGTAGVFPPGGVGANGQQQQGQKLAYGAPPSFAPPMGPPSSGNGVGPGPSGGPGGYGGASMARVASMPAGVYGGGQGAAPPMSAPGQYQGGYSNGGMPASATAPRPKINPEQIPRPIVGGERVIYQTCTPPSVKTPPTPTSNYVALDEGNCSPRFMRSTMAQLPMTADAMGACKIPMAVTVQPMAIVGPEEIPVNLVDFGEAGPLRCEMCRAYINSFAKYVQNGEKWICNFCKHEGPVPHAYQCPLDGAGLRRDRDQRAELCRGSVDFVVPKAVYSLRPEQQPIFVFCVDVSPRALETGFSAACLAAIEASLDSVPGGERARVGVITFDKCLQVYRVDEEGNVSQMAVAPDTEEPYAPLPAAQWILPLNSCRSSLPRLFQAIPDLVSKNGRQTTPASACASGAALRATVDCLDGIGGRVFLMAQSPADVGAGAVSRGREEGGMYGGDKEFHMYQPAPDVGKDVAAVATGVFYKALAKDCAARQVCVDLMLWCNGRVREFYDAGTIGMVSRVTGGRVTCLRGGEPGGRDTESHLREQLTGALRDHAHSASEAILKVRCTAGFSCTQRLGPGIENMPGELEVANITPHHTIVCRLEHDGRKLEEGGMVYIQSALLYTSTSGQRRVRCHTLGLPVTGLLPNIFRSTDVETVSAVMARQAVSRALGNKMAVDSILKQVEESMLAMLFAYRKKCASDSPAGQLILPEALRVLPLFTLCTHKMLALRPNSKGGAPDVRADERAARLLANHSLSVEGMVKVLYPSLYSVHDLPPDIGDAPPPRPPPPAAASEPGAVGAGVGLEGARGVEGIWGSPRSGVDVPVALPPTSEKLSSSGVFLLDNGEELLLYVGRSVSREVMSELFGVDAVPGPSPPGYGNEGASTSVLQLRQEDGYEQARRVRNVIEHLRRGSAAHKPLVVVVANSGVPEEARFVSLMVEDKTKHGTSYVDELCNLHHKIQSRMG</sequence>
<feature type="domain" description="Sec23/Sec24 beta-sandwich" evidence="9">
    <location>
        <begin position="742"/>
        <end position="826"/>
    </location>
</feature>
<gene>
    <name evidence="10" type="ORF">Esi_0003_0210</name>
</gene>
<dbReference type="InterPro" id="IPR036175">
    <property type="entry name" value="Sec23/24_helical_dom_sf"/>
</dbReference>
<dbReference type="SUPFAM" id="SSF82754">
    <property type="entry name" value="C-terminal, gelsolin-like domain of Sec23/24"/>
    <property type="match status" value="1"/>
</dbReference>
<dbReference type="GO" id="GO:0030127">
    <property type="term" value="C:COPII vesicle coat"/>
    <property type="evidence" value="ECO:0007669"/>
    <property type="project" value="InterPro"/>
</dbReference>
<evidence type="ECO:0000259" key="8">
    <source>
        <dbReference type="Pfam" id="PF04815"/>
    </source>
</evidence>
<dbReference type="Proteomes" id="UP000002630">
    <property type="component" value="Linkage Group LG02"/>
</dbReference>
<dbReference type="InParanoid" id="D7FW39"/>
<feature type="compositionally biased region" description="Low complexity" evidence="4">
    <location>
        <begin position="125"/>
        <end position="136"/>
    </location>
</feature>
<organism evidence="10 11">
    <name type="scientific">Ectocarpus siliculosus</name>
    <name type="common">Brown alga</name>
    <name type="synonym">Conferva siliculosa</name>
    <dbReference type="NCBI Taxonomy" id="2880"/>
    <lineage>
        <taxon>Eukaryota</taxon>
        <taxon>Sar</taxon>
        <taxon>Stramenopiles</taxon>
        <taxon>Ochrophyta</taxon>
        <taxon>PX clade</taxon>
        <taxon>Phaeophyceae</taxon>
        <taxon>Ectocarpales</taxon>
        <taxon>Ectocarpaceae</taxon>
        <taxon>Ectocarpus</taxon>
    </lineage>
</organism>
<dbReference type="Pfam" id="PF08033">
    <property type="entry name" value="Sec23_BS"/>
    <property type="match status" value="1"/>
</dbReference>
<evidence type="ECO:0000256" key="1">
    <source>
        <dbReference type="ARBA" id="ARBA00008334"/>
    </source>
</evidence>
<accession>D7FW39</accession>
<evidence type="ECO:0000259" key="6">
    <source>
        <dbReference type="Pfam" id="PF04810"/>
    </source>
</evidence>
<dbReference type="InterPro" id="IPR029006">
    <property type="entry name" value="ADF-H/Gelsolin-like_dom_sf"/>
</dbReference>
<dbReference type="Gene3D" id="2.60.40.1670">
    <property type="entry name" value="beta-sandwich domain of Sec23/24"/>
    <property type="match status" value="1"/>
</dbReference>
<evidence type="ECO:0000313" key="10">
    <source>
        <dbReference type="EMBL" id="CBJ25559.1"/>
    </source>
</evidence>
<feature type="compositionally biased region" description="Low complexity" evidence="4">
    <location>
        <begin position="208"/>
        <end position="223"/>
    </location>
</feature>
<dbReference type="InterPro" id="IPR006895">
    <property type="entry name" value="Znf_Sec23_Sec24"/>
</dbReference>
<proteinExistence type="inferred from homology"/>
<dbReference type="InterPro" id="IPR007123">
    <property type="entry name" value="Gelsolin-like_dom"/>
</dbReference>
<dbReference type="GO" id="GO:0006886">
    <property type="term" value="P:intracellular protein transport"/>
    <property type="evidence" value="ECO:0007669"/>
    <property type="project" value="InterPro"/>
</dbReference>
<feature type="compositionally biased region" description="Low complexity" evidence="4">
    <location>
        <begin position="70"/>
        <end position="96"/>
    </location>
</feature>
<feature type="domain" description="Zinc finger Sec23/Sec24-type" evidence="6">
    <location>
        <begin position="397"/>
        <end position="435"/>
    </location>
</feature>
<dbReference type="SUPFAM" id="SSF81811">
    <property type="entry name" value="Helical domain of Sec23/24"/>
    <property type="match status" value="1"/>
</dbReference>
<reference evidence="10 11" key="1">
    <citation type="journal article" date="2010" name="Nature">
        <title>The Ectocarpus genome and the independent evolution of multicellularity in brown algae.</title>
        <authorList>
            <person name="Cock J.M."/>
            <person name="Sterck L."/>
            <person name="Rouze P."/>
            <person name="Scornet D."/>
            <person name="Allen A.E."/>
            <person name="Amoutzias G."/>
            <person name="Anthouard V."/>
            <person name="Artiguenave F."/>
            <person name="Aury J.M."/>
            <person name="Badger J.H."/>
            <person name="Beszteri B."/>
            <person name="Billiau K."/>
            <person name="Bonnet E."/>
            <person name="Bothwell J.H."/>
            <person name="Bowler C."/>
            <person name="Boyen C."/>
            <person name="Brownlee C."/>
            <person name="Carrano C.J."/>
            <person name="Charrier B."/>
            <person name="Cho G.Y."/>
            <person name="Coelho S.M."/>
            <person name="Collen J."/>
            <person name="Corre E."/>
            <person name="Da Silva C."/>
            <person name="Delage L."/>
            <person name="Delaroque N."/>
            <person name="Dittami S.M."/>
            <person name="Doulbeau S."/>
            <person name="Elias M."/>
            <person name="Farnham G."/>
            <person name="Gachon C.M."/>
            <person name="Gschloessl B."/>
            <person name="Heesch S."/>
            <person name="Jabbari K."/>
            <person name="Jubin C."/>
            <person name="Kawai H."/>
            <person name="Kimura K."/>
            <person name="Kloareg B."/>
            <person name="Kupper F.C."/>
            <person name="Lang D."/>
            <person name="Le Bail A."/>
            <person name="Leblanc C."/>
            <person name="Lerouge P."/>
            <person name="Lohr M."/>
            <person name="Lopez P.J."/>
            <person name="Martens C."/>
            <person name="Maumus F."/>
            <person name="Michel G."/>
            <person name="Miranda-Saavedra D."/>
            <person name="Morales J."/>
            <person name="Moreau H."/>
            <person name="Motomura T."/>
            <person name="Nagasato C."/>
            <person name="Napoli C.A."/>
            <person name="Nelson D.R."/>
            <person name="Nyvall-Collen P."/>
            <person name="Peters A.F."/>
            <person name="Pommier C."/>
            <person name="Potin P."/>
            <person name="Poulain J."/>
            <person name="Quesneville H."/>
            <person name="Read B."/>
            <person name="Rensing S.A."/>
            <person name="Ritter A."/>
            <person name="Rousvoal S."/>
            <person name="Samanta M."/>
            <person name="Samson G."/>
            <person name="Schroeder D.C."/>
            <person name="Segurens B."/>
            <person name="Strittmatter M."/>
            <person name="Tonon T."/>
            <person name="Tregear J.W."/>
            <person name="Valentin K."/>
            <person name="von Dassow P."/>
            <person name="Yamagishi T."/>
            <person name="Van de Peer Y."/>
            <person name="Wincker P."/>
        </authorList>
    </citation>
    <scope>NUCLEOTIDE SEQUENCE [LARGE SCALE GENOMIC DNA]</scope>
    <source>
        <strain evidence="11">Ec32 / CCAP1310/4</strain>
    </source>
</reference>
<dbReference type="PANTHER" id="PTHR13803">
    <property type="entry name" value="SEC24-RELATED PROTEIN"/>
    <property type="match status" value="1"/>
</dbReference>
<dbReference type="SUPFAM" id="SSF53300">
    <property type="entry name" value="vWA-like"/>
    <property type="match status" value="1"/>
</dbReference>
<dbReference type="Pfam" id="PF04810">
    <property type="entry name" value="zf-Sec23_Sec24"/>
    <property type="match status" value="1"/>
</dbReference>
<keyword evidence="2" id="KW-0813">Transport</keyword>
<dbReference type="Pfam" id="PF04811">
    <property type="entry name" value="Sec23_trunk"/>
    <property type="match status" value="1"/>
</dbReference>
<dbReference type="InterPro" id="IPR006900">
    <property type="entry name" value="Sec23/24_helical_dom"/>
</dbReference>
<dbReference type="Gene3D" id="3.40.20.10">
    <property type="entry name" value="Severin"/>
    <property type="match status" value="1"/>
</dbReference>
<dbReference type="InterPro" id="IPR036465">
    <property type="entry name" value="vWFA_dom_sf"/>
</dbReference>
<evidence type="ECO:0000313" key="11">
    <source>
        <dbReference type="Proteomes" id="UP000002630"/>
    </source>
</evidence>
<dbReference type="InterPro" id="IPR050550">
    <property type="entry name" value="SEC23_SEC24_subfamily"/>
</dbReference>
<feature type="compositionally biased region" description="Pro residues" evidence="4">
    <location>
        <begin position="965"/>
        <end position="974"/>
    </location>
</feature>
<feature type="region of interest" description="Disordered" evidence="4">
    <location>
        <begin position="1"/>
        <end position="250"/>
    </location>
</feature>
<dbReference type="InterPro" id="IPR036174">
    <property type="entry name" value="Znf_Sec23_Sec24_sf"/>
</dbReference>
<dbReference type="eggNOG" id="KOG1984">
    <property type="taxonomic scope" value="Eukaryota"/>
</dbReference>
<feature type="compositionally biased region" description="Low complexity" evidence="4">
    <location>
        <begin position="105"/>
        <end position="117"/>
    </location>
</feature>
<dbReference type="InterPro" id="IPR006896">
    <property type="entry name" value="Sec23/24_trunk_dom"/>
</dbReference>
<dbReference type="OrthoDB" id="49016at2759"/>
<evidence type="ECO:0000259" key="5">
    <source>
        <dbReference type="Pfam" id="PF00626"/>
    </source>
</evidence>
<dbReference type="AlphaFoldDB" id="D7FW39"/>
<dbReference type="EMBL" id="FN648486">
    <property type="protein sequence ID" value="CBJ25559.1"/>
    <property type="molecule type" value="Genomic_DNA"/>
</dbReference>
<dbReference type="Gene3D" id="1.20.120.730">
    <property type="entry name" value="Sec23/Sec24 helical domain"/>
    <property type="match status" value="1"/>
</dbReference>
<evidence type="ECO:0000256" key="3">
    <source>
        <dbReference type="ARBA" id="ARBA00022927"/>
    </source>
</evidence>
<dbReference type="GO" id="GO:0008270">
    <property type="term" value="F:zinc ion binding"/>
    <property type="evidence" value="ECO:0007669"/>
    <property type="project" value="InterPro"/>
</dbReference>
<feature type="compositionally biased region" description="Gly residues" evidence="4">
    <location>
        <begin position="236"/>
        <end position="250"/>
    </location>
</feature>
<dbReference type="OMA" id="INPFMTF"/>
<dbReference type="SUPFAM" id="SSF81995">
    <property type="entry name" value="beta-sandwich domain of Sec23/24"/>
    <property type="match status" value="1"/>
</dbReference>
<dbReference type="GO" id="GO:0090110">
    <property type="term" value="P:COPII-coated vesicle cargo loading"/>
    <property type="evidence" value="ECO:0007669"/>
    <property type="project" value="TreeGrafter"/>
</dbReference>
<dbReference type="Pfam" id="PF00626">
    <property type="entry name" value="Gelsolin"/>
    <property type="match status" value="1"/>
</dbReference>
<dbReference type="GO" id="GO:0070971">
    <property type="term" value="C:endoplasmic reticulum exit site"/>
    <property type="evidence" value="ECO:0007669"/>
    <property type="project" value="TreeGrafter"/>
</dbReference>
<evidence type="ECO:0000259" key="9">
    <source>
        <dbReference type="Pfam" id="PF08033"/>
    </source>
</evidence>
<keyword evidence="3" id="KW-0653">Protein transport</keyword>
<keyword evidence="11" id="KW-1185">Reference proteome</keyword>
<dbReference type="EMBL" id="FN649727">
    <property type="protein sequence ID" value="CBJ25559.1"/>
    <property type="molecule type" value="Genomic_DNA"/>
</dbReference>
<feature type="compositionally biased region" description="Gly residues" evidence="4">
    <location>
        <begin position="188"/>
        <end position="207"/>
    </location>
</feature>
<dbReference type="GO" id="GO:0000149">
    <property type="term" value="F:SNARE binding"/>
    <property type="evidence" value="ECO:0007669"/>
    <property type="project" value="TreeGrafter"/>
</dbReference>
<evidence type="ECO:0000259" key="7">
    <source>
        <dbReference type="Pfam" id="PF04811"/>
    </source>
</evidence>
<dbReference type="STRING" id="2880.D7FW39"/>
<dbReference type="PANTHER" id="PTHR13803:SF4">
    <property type="entry name" value="SECRETORY 24CD, ISOFORM C"/>
    <property type="match status" value="1"/>
</dbReference>
<feature type="region of interest" description="Disordered" evidence="4">
    <location>
        <begin position="959"/>
        <end position="985"/>
    </location>
</feature>
<dbReference type="Gene3D" id="2.30.30.380">
    <property type="entry name" value="Zn-finger domain of Sec23/24"/>
    <property type="match status" value="1"/>
</dbReference>
<name>D7FW39_ECTSI</name>
<dbReference type="InterPro" id="IPR036180">
    <property type="entry name" value="Gelsolin-like_dom_sf"/>
</dbReference>
<feature type="domain" description="Sec23/Sec24 trunk" evidence="7">
    <location>
        <begin position="474"/>
        <end position="711"/>
    </location>
</feature>